<dbReference type="SUPFAM" id="SSF46785">
    <property type="entry name" value="Winged helix' DNA-binding domain"/>
    <property type="match status" value="1"/>
</dbReference>
<organism evidence="3 4">
    <name type="scientific">Isoptericola peretonis</name>
    <dbReference type="NCBI Taxonomy" id="2918523"/>
    <lineage>
        <taxon>Bacteria</taxon>
        <taxon>Bacillati</taxon>
        <taxon>Actinomycetota</taxon>
        <taxon>Actinomycetes</taxon>
        <taxon>Micrococcales</taxon>
        <taxon>Promicromonosporaceae</taxon>
        <taxon>Isoptericola</taxon>
    </lineage>
</organism>
<dbReference type="InterPro" id="IPR036388">
    <property type="entry name" value="WH-like_DNA-bd_sf"/>
</dbReference>
<dbReference type="Pfam" id="PF01047">
    <property type="entry name" value="MarR"/>
    <property type="match status" value="1"/>
</dbReference>
<name>A0ABT0IZR1_9MICO</name>
<sequence>MRWLDEGQQWSWRRYLEGTSRFFEALGDAHDEALPVTLGEYHLLVQLSEAPGRSLRMSALAEFLALSRSRLTHTVDRMEQRGLVVRTPVPGDRRGVSCVMTDVGYAALVEAAPGHVSAVRRLLVDALEPEEMAVLGRAMAKVAARAKGLDPATVLATEPGGGSAPVSEPASEPAPDPTPGRAAAAGA</sequence>
<feature type="region of interest" description="Disordered" evidence="1">
    <location>
        <begin position="152"/>
        <end position="187"/>
    </location>
</feature>
<dbReference type="Gene3D" id="1.10.10.10">
    <property type="entry name" value="Winged helix-like DNA-binding domain superfamily/Winged helix DNA-binding domain"/>
    <property type="match status" value="1"/>
</dbReference>
<dbReference type="InterPro" id="IPR036390">
    <property type="entry name" value="WH_DNA-bd_sf"/>
</dbReference>
<feature type="domain" description="HTH marR-type" evidence="2">
    <location>
        <begin position="1"/>
        <end position="144"/>
    </location>
</feature>
<accession>A0ABT0IZR1</accession>
<comment type="caution">
    <text evidence="3">The sequence shown here is derived from an EMBL/GenBank/DDBJ whole genome shotgun (WGS) entry which is preliminary data.</text>
</comment>
<dbReference type="SMART" id="SM00347">
    <property type="entry name" value="HTH_MARR"/>
    <property type="match status" value="1"/>
</dbReference>
<proteinExistence type="predicted"/>
<dbReference type="PROSITE" id="PS50995">
    <property type="entry name" value="HTH_MARR_2"/>
    <property type="match status" value="1"/>
</dbReference>
<evidence type="ECO:0000259" key="2">
    <source>
        <dbReference type="PROSITE" id="PS50995"/>
    </source>
</evidence>
<reference evidence="3 4" key="1">
    <citation type="submission" date="2022-02" db="EMBL/GenBank/DDBJ databases">
        <title>The car tank lid bacteriome: a reservoir of bacteria with potential in bioremediation of fuel.</title>
        <authorList>
            <person name="Vidal-Verdu A."/>
            <person name="Gomez-Martinez D."/>
            <person name="Latorre-Perez A."/>
            <person name="Pereto J."/>
            <person name="Porcar M."/>
        </authorList>
    </citation>
    <scope>NUCLEOTIDE SEQUENCE [LARGE SCALE GENOMIC DNA]</scope>
    <source>
        <strain evidence="3 4">4D.3</strain>
    </source>
</reference>
<evidence type="ECO:0000313" key="4">
    <source>
        <dbReference type="Proteomes" id="UP001651050"/>
    </source>
</evidence>
<evidence type="ECO:0000313" key="3">
    <source>
        <dbReference type="EMBL" id="MCK9792723.1"/>
    </source>
</evidence>
<dbReference type="InterPro" id="IPR039422">
    <property type="entry name" value="MarR/SlyA-like"/>
</dbReference>
<dbReference type="PRINTS" id="PR00598">
    <property type="entry name" value="HTHMARR"/>
</dbReference>
<evidence type="ECO:0000256" key="1">
    <source>
        <dbReference type="SAM" id="MobiDB-lite"/>
    </source>
</evidence>
<dbReference type="InterPro" id="IPR000835">
    <property type="entry name" value="HTH_MarR-typ"/>
</dbReference>
<dbReference type="PANTHER" id="PTHR33164">
    <property type="entry name" value="TRANSCRIPTIONAL REGULATOR, MARR FAMILY"/>
    <property type="match status" value="1"/>
</dbReference>
<dbReference type="Proteomes" id="UP001651050">
    <property type="component" value="Unassembled WGS sequence"/>
</dbReference>
<dbReference type="PANTHER" id="PTHR33164:SF99">
    <property type="entry name" value="MARR FAMILY REGULATORY PROTEIN"/>
    <property type="match status" value="1"/>
</dbReference>
<protein>
    <submittedName>
        <fullName evidence="3">MarR family transcriptional regulator</fullName>
    </submittedName>
</protein>
<keyword evidence="4" id="KW-1185">Reference proteome</keyword>
<gene>
    <name evidence="3" type="ORF">M1843_03055</name>
</gene>
<dbReference type="EMBL" id="JALQCY010000001">
    <property type="protein sequence ID" value="MCK9792723.1"/>
    <property type="molecule type" value="Genomic_DNA"/>
</dbReference>